<keyword evidence="3" id="KW-1185">Reference proteome</keyword>
<dbReference type="EMBL" id="ML994724">
    <property type="protein sequence ID" value="KAF2175807.1"/>
    <property type="molecule type" value="Genomic_DNA"/>
</dbReference>
<name>A0A6A6D8P7_9PEZI</name>
<dbReference type="Proteomes" id="UP000800200">
    <property type="component" value="Unassembled WGS sequence"/>
</dbReference>
<evidence type="ECO:0000256" key="1">
    <source>
        <dbReference type="SAM" id="MobiDB-lite"/>
    </source>
</evidence>
<organism evidence="2 3">
    <name type="scientific">Zopfia rhizophila CBS 207.26</name>
    <dbReference type="NCBI Taxonomy" id="1314779"/>
    <lineage>
        <taxon>Eukaryota</taxon>
        <taxon>Fungi</taxon>
        <taxon>Dikarya</taxon>
        <taxon>Ascomycota</taxon>
        <taxon>Pezizomycotina</taxon>
        <taxon>Dothideomycetes</taxon>
        <taxon>Dothideomycetes incertae sedis</taxon>
        <taxon>Zopfiaceae</taxon>
        <taxon>Zopfia</taxon>
    </lineage>
</organism>
<reference evidence="2" key="1">
    <citation type="journal article" date="2020" name="Stud. Mycol.">
        <title>101 Dothideomycetes genomes: a test case for predicting lifestyles and emergence of pathogens.</title>
        <authorList>
            <person name="Haridas S."/>
            <person name="Albert R."/>
            <person name="Binder M."/>
            <person name="Bloem J."/>
            <person name="Labutti K."/>
            <person name="Salamov A."/>
            <person name="Andreopoulos B."/>
            <person name="Baker S."/>
            <person name="Barry K."/>
            <person name="Bills G."/>
            <person name="Bluhm B."/>
            <person name="Cannon C."/>
            <person name="Castanera R."/>
            <person name="Culley D."/>
            <person name="Daum C."/>
            <person name="Ezra D."/>
            <person name="Gonzalez J."/>
            <person name="Henrissat B."/>
            <person name="Kuo A."/>
            <person name="Liang C."/>
            <person name="Lipzen A."/>
            <person name="Lutzoni F."/>
            <person name="Magnuson J."/>
            <person name="Mondo S."/>
            <person name="Nolan M."/>
            <person name="Ohm R."/>
            <person name="Pangilinan J."/>
            <person name="Park H.-J."/>
            <person name="Ramirez L."/>
            <person name="Alfaro M."/>
            <person name="Sun H."/>
            <person name="Tritt A."/>
            <person name="Yoshinaga Y."/>
            <person name="Zwiers L.-H."/>
            <person name="Turgeon B."/>
            <person name="Goodwin S."/>
            <person name="Spatafora J."/>
            <person name="Crous P."/>
            <person name="Grigoriev I."/>
        </authorList>
    </citation>
    <scope>NUCLEOTIDE SEQUENCE</scope>
    <source>
        <strain evidence="2">CBS 207.26</strain>
    </source>
</reference>
<dbReference type="AlphaFoldDB" id="A0A6A6D8P7"/>
<protein>
    <submittedName>
        <fullName evidence="2">Uncharacterized protein</fullName>
    </submittedName>
</protein>
<feature type="region of interest" description="Disordered" evidence="1">
    <location>
        <begin position="105"/>
        <end position="126"/>
    </location>
</feature>
<sequence length="126" mass="15013">MGQQGFPSLSYRSGLQKCWGSQHNRDLLEGWERYYVYMRERLQAEQDRVAGMVQEELKGWVPKHERYLLQSEKSLVERKEEQFKALWTWVEREFPEIAAKYVLSSQDSQSNGDHQDQDKAVLPYLK</sequence>
<gene>
    <name evidence="2" type="ORF">K469DRAFT_683418</name>
</gene>
<accession>A0A6A6D8P7</accession>
<proteinExistence type="predicted"/>
<evidence type="ECO:0000313" key="2">
    <source>
        <dbReference type="EMBL" id="KAF2175807.1"/>
    </source>
</evidence>
<evidence type="ECO:0000313" key="3">
    <source>
        <dbReference type="Proteomes" id="UP000800200"/>
    </source>
</evidence>